<organism evidence="2 3">
    <name type="scientific">Aedoeadaptatus acetigenes</name>
    <dbReference type="NCBI Taxonomy" id="2981723"/>
    <lineage>
        <taxon>Bacteria</taxon>
        <taxon>Bacillati</taxon>
        <taxon>Bacillota</taxon>
        <taxon>Tissierellia</taxon>
        <taxon>Tissierellales</taxon>
        <taxon>Peptoniphilaceae</taxon>
        <taxon>Aedoeadaptatus</taxon>
    </lineage>
</organism>
<evidence type="ECO:0000256" key="1">
    <source>
        <dbReference type="SAM" id="SignalP"/>
    </source>
</evidence>
<protein>
    <recommendedName>
        <fullName evidence="4">Lipoprotein</fullName>
    </recommendedName>
</protein>
<evidence type="ECO:0000313" key="2">
    <source>
        <dbReference type="EMBL" id="MEQ3353717.1"/>
    </source>
</evidence>
<reference evidence="2 3" key="1">
    <citation type="submission" date="2024-04" db="EMBL/GenBank/DDBJ databases">
        <title>Human intestinal bacterial collection.</title>
        <authorList>
            <person name="Pauvert C."/>
            <person name="Hitch T.C.A."/>
            <person name="Clavel T."/>
        </authorList>
    </citation>
    <scope>NUCLEOTIDE SEQUENCE [LARGE SCALE GENOMIC DNA]</scope>
    <source>
        <strain evidence="2 3">CLA-SR-H026</strain>
    </source>
</reference>
<feature type="signal peptide" evidence="1">
    <location>
        <begin position="1"/>
        <end position="26"/>
    </location>
</feature>
<dbReference type="Proteomes" id="UP001481872">
    <property type="component" value="Unassembled WGS sequence"/>
</dbReference>
<sequence length="371" mass="42096">MKTRLPFFKKAVPIALVLALVLALSACESGKDQVTEFKIRNDRVGTEVSFNLPGSEEDWDVVDHQFGTTSEDISYYPKGDDLDGTNSWSVQAQLSAEDTFYKKIVIDGEEPVDDSQSVVESDSGMRWLKTTGDGNYNCYVTCLDKYLNGYHTVEFIILPNGELEEGQEPDKELFDKIEKTIINSLKYNSEYEAKPDYSDAAYTGTHQVKWPFEIPFESSAIKVEEFVDDNGLVVRFKYESPENPSVVYRIELIRDFMHDPEESDGKSYINEHFVNNDDPYAEKGFDVLKIADYEAAMRFNRENIKDEVVIEIPEDKAKQHLVLDMFTFMDSENDADKGDKKNKQKIIDMAAAIAKSAEFIGSPESGADENK</sequence>
<name>A0ABV1J7D6_9FIRM</name>
<keyword evidence="1" id="KW-0732">Signal</keyword>
<gene>
    <name evidence="2" type="ORF">AAA081_05300</name>
</gene>
<dbReference type="EMBL" id="JBBNPS010000012">
    <property type="protein sequence ID" value="MEQ3353717.1"/>
    <property type="molecule type" value="Genomic_DNA"/>
</dbReference>
<proteinExistence type="predicted"/>
<dbReference type="RefSeq" id="WP_349053961.1">
    <property type="nucleotide sequence ID" value="NZ_JBBNPS010000012.1"/>
</dbReference>
<keyword evidence="3" id="KW-1185">Reference proteome</keyword>
<dbReference type="PROSITE" id="PS51257">
    <property type="entry name" value="PROKAR_LIPOPROTEIN"/>
    <property type="match status" value="1"/>
</dbReference>
<feature type="chain" id="PRO_5047339866" description="Lipoprotein" evidence="1">
    <location>
        <begin position="27"/>
        <end position="371"/>
    </location>
</feature>
<accession>A0ABV1J7D6</accession>
<evidence type="ECO:0000313" key="3">
    <source>
        <dbReference type="Proteomes" id="UP001481872"/>
    </source>
</evidence>
<comment type="caution">
    <text evidence="2">The sequence shown here is derived from an EMBL/GenBank/DDBJ whole genome shotgun (WGS) entry which is preliminary data.</text>
</comment>
<evidence type="ECO:0008006" key="4">
    <source>
        <dbReference type="Google" id="ProtNLM"/>
    </source>
</evidence>